<dbReference type="PANTHER" id="PTHR24321:SF8">
    <property type="entry name" value="ESTRADIOL 17-BETA-DEHYDROGENASE 8-RELATED"/>
    <property type="match status" value="1"/>
</dbReference>
<name>A0A544VZ57_9MYCO</name>
<accession>A0A544VZ57</accession>
<keyword evidence="4" id="KW-1185">Reference proteome</keyword>
<comment type="caution">
    <text evidence="3">The sequence shown here is derived from an EMBL/GenBank/DDBJ whole genome shotgun (WGS) entry which is preliminary data.</text>
</comment>
<dbReference type="CDD" id="cd05233">
    <property type="entry name" value="SDR_c"/>
    <property type="match status" value="1"/>
</dbReference>
<proteinExistence type="inferred from homology"/>
<dbReference type="AlphaFoldDB" id="A0A544VZ57"/>
<dbReference type="Pfam" id="PF13561">
    <property type="entry name" value="adh_short_C2"/>
    <property type="match status" value="1"/>
</dbReference>
<evidence type="ECO:0000256" key="1">
    <source>
        <dbReference type="ARBA" id="ARBA00006484"/>
    </source>
</evidence>
<dbReference type="Proteomes" id="UP000315759">
    <property type="component" value="Unassembled WGS sequence"/>
</dbReference>
<dbReference type="PRINTS" id="PR00081">
    <property type="entry name" value="GDHRDH"/>
</dbReference>
<dbReference type="FunFam" id="3.40.50.720:FF:000084">
    <property type="entry name" value="Short-chain dehydrogenase reductase"/>
    <property type="match status" value="1"/>
</dbReference>
<dbReference type="Gene3D" id="3.40.50.720">
    <property type="entry name" value="NAD(P)-binding Rossmann-like Domain"/>
    <property type="match status" value="1"/>
</dbReference>
<sequence length="287" mass="29468">MTPQSATPGRFAGRVAVVTGAASGLGRASAERLADDGAHVIAVDVNGDAAEALVASLPTDSVFVRADVSEEAGVDAYIAAGMEKFGRIDLHHLNAGIFGSFAELPDLTLDDFERVMAVNVRGQFLGLRAAFRLYRQHHTRGAIAVTASIAGHTGSADLLPYQTSKHAVVGLIHAAAVYGGPLGIRVNGVAPGIVPTELFAAAASTSGGKNDMVQRASTTPLRREGKAAEIAGVVSFVLSEDAAYMTGEVLSVDGGASIVNTVRPSGGAGAWDAGAVDDALYSKEWDR</sequence>
<dbReference type="GO" id="GO:0016491">
    <property type="term" value="F:oxidoreductase activity"/>
    <property type="evidence" value="ECO:0007669"/>
    <property type="project" value="UniProtKB-KW"/>
</dbReference>
<evidence type="ECO:0000256" key="2">
    <source>
        <dbReference type="ARBA" id="ARBA00023002"/>
    </source>
</evidence>
<reference evidence="3 4" key="1">
    <citation type="submission" date="2018-10" db="EMBL/GenBank/DDBJ databases">
        <title>Draft genome of Mycobacterium hodleri strain B.</title>
        <authorList>
            <person name="Amande T.J."/>
            <person name="Mcgenity T.J."/>
        </authorList>
    </citation>
    <scope>NUCLEOTIDE SEQUENCE [LARGE SCALE GENOMIC DNA]</scope>
    <source>
        <strain evidence="3 4">B</strain>
    </source>
</reference>
<comment type="similarity">
    <text evidence="1">Belongs to the short-chain dehydrogenases/reductases (SDR) family.</text>
</comment>
<protein>
    <submittedName>
        <fullName evidence="3">SDR family oxidoreductase</fullName>
    </submittedName>
</protein>
<gene>
    <name evidence="3" type="ORF">D8S82_17830</name>
</gene>
<dbReference type="RefSeq" id="WP_142553358.1">
    <property type="nucleotide sequence ID" value="NZ_VIFX01000022.1"/>
</dbReference>
<keyword evidence="2" id="KW-0560">Oxidoreductase</keyword>
<dbReference type="SUPFAM" id="SSF51735">
    <property type="entry name" value="NAD(P)-binding Rossmann-fold domains"/>
    <property type="match status" value="1"/>
</dbReference>
<dbReference type="EMBL" id="VIFX01000022">
    <property type="protein sequence ID" value="TQR85272.1"/>
    <property type="molecule type" value="Genomic_DNA"/>
</dbReference>
<dbReference type="InterPro" id="IPR036291">
    <property type="entry name" value="NAD(P)-bd_dom_sf"/>
</dbReference>
<evidence type="ECO:0000313" key="4">
    <source>
        <dbReference type="Proteomes" id="UP000315759"/>
    </source>
</evidence>
<evidence type="ECO:0000313" key="3">
    <source>
        <dbReference type="EMBL" id="TQR85272.1"/>
    </source>
</evidence>
<dbReference type="InterPro" id="IPR002347">
    <property type="entry name" value="SDR_fam"/>
</dbReference>
<organism evidence="3 4">
    <name type="scientific">Mycolicibacterium hodleri</name>
    <dbReference type="NCBI Taxonomy" id="49897"/>
    <lineage>
        <taxon>Bacteria</taxon>
        <taxon>Bacillati</taxon>
        <taxon>Actinomycetota</taxon>
        <taxon>Actinomycetes</taxon>
        <taxon>Mycobacteriales</taxon>
        <taxon>Mycobacteriaceae</taxon>
        <taxon>Mycolicibacterium</taxon>
    </lineage>
</organism>
<dbReference type="PANTHER" id="PTHR24321">
    <property type="entry name" value="DEHYDROGENASES, SHORT CHAIN"/>
    <property type="match status" value="1"/>
</dbReference>